<evidence type="ECO:0000256" key="1">
    <source>
        <dbReference type="ARBA" id="ARBA00006217"/>
    </source>
</evidence>
<keyword evidence="7" id="KW-1185">Reference proteome</keyword>
<keyword evidence="3 4" id="KW-0862">Zinc</keyword>
<evidence type="ECO:0000256" key="3">
    <source>
        <dbReference type="ARBA" id="ARBA00022833"/>
    </source>
</evidence>
<feature type="binding site" evidence="4">
    <location>
        <position position="38"/>
    </location>
    <ligand>
        <name>Zn(2+)</name>
        <dbReference type="ChEBI" id="CHEBI:29105"/>
    </ligand>
</feature>
<dbReference type="Gene3D" id="3.40.1050.10">
    <property type="entry name" value="Carbonic anhydrase"/>
    <property type="match status" value="1"/>
</dbReference>
<evidence type="ECO:0000256" key="2">
    <source>
        <dbReference type="ARBA" id="ARBA00022723"/>
    </source>
</evidence>
<name>A0A9W6SZ52_CANBO</name>
<evidence type="ECO:0000313" key="7">
    <source>
        <dbReference type="Proteomes" id="UP001165120"/>
    </source>
</evidence>
<comment type="function">
    <text evidence="5">Reversible hydration of carbon dioxide.</text>
</comment>
<dbReference type="SUPFAM" id="SSF53056">
    <property type="entry name" value="beta-carbonic anhydrase, cab"/>
    <property type="match status" value="1"/>
</dbReference>
<keyword evidence="2 4" id="KW-0479">Metal-binding</keyword>
<dbReference type="EMBL" id="BSXN01000659">
    <property type="protein sequence ID" value="GME69381.1"/>
    <property type="molecule type" value="Genomic_DNA"/>
</dbReference>
<evidence type="ECO:0000256" key="5">
    <source>
        <dbReference type="RuleBase" id="RU003956"/>
    </source>
</evidence>
<dbReference type="Proteomes" id="UP001165120">
    <property type="component" value="Unassembled WGS sequence"/>
</dbReference>
<gene>
    <name evidence="6" type="ORF">Cboi02_000227300</name>
</gene>
<comment type="catalytic activity">
    <reaction evidence="5">
        <text>hydrogencarbonate + H(+) = CO2 + H2O</text>
        <dbReference type="Rhea" id="RHEA:10748"/>
        <dbReference type="ChEBI" id="CHEBI:15377"/>
        <dbReference type="ChEBI" id="CHEBI:15378"/>
        <dbReference type="ChEBI" id="CHEBI:16526"/>
        <dbReference type="ChEBI" id="CHEBI:17544"/>
        <dbReference type="EC" id="4.2.1.1"/>
    </reaction>
</comment>
<reference evidence="6" key="1">
    <citation type="submission" date="2023-04" db="EMBL/GenBank/DDBJ databases">
        <title>Candida boidinii NBRC 10035.</title>
        <authorList>
            <person name="Ichikawa N."/>
            <person name="Sato H."/>
            <person name="Tonouchi N."/>
        </authorList>
    </citation>
    <scope>NUCLEOTIDE SEQUENCE</scope>
    <source>
        <strain evidence="6">NBRC 10035</strain>
    </source>
</reference>
<protein>
    <recommendedName>
        <fullName evidence="5">Carbonic anhydrase</fullName>
        <ecNumber evidence="5">4.2.1.1</ecNumber>
    </recommendedName>
    <alternativeName>
        <fullName evidence="5">Carbonate dehydratase</fullName>
    </alternativeName>
</protein>
<comment type="similarity">
    <text evidence="1 5">Belongs to the beta-class carbonic anhydrase family.</text>
</comment>
<dbReference type="SMART" id="SM00947">
    <property type="entry name" value="Pro_CA"/>
    <property type="match status" value="1"/>
</dbReference>
<dbReference type="GO" id="GO:0008270">
    <property type="term" value="F:zinc ion binding"/>
    <property type="evidence" value="ECO:0007669"/>
    <property type="project" value="UniProtKB-UniRule"/>
</dbReference>
<dbReference type="EC" id="4.2.1.1" evidence="5"/>
<comment type="cofactor">
    <cofactor evidence="4">
        <name>Zn(2+)</name>
        <dbReference type="ChEBI" id="CHEBI:29105"/>
    </cofactor>
    <text evidence="4">Binds 1 zinc ion per subunit.</text>
</comment>
<proteinExistence type="inferred from homology"/>
<dbReference type="PANTHER" id="PTHR43175:SF3">
    <property type="entry name" value="CARBON DISULFIDE HYDROLASE"/>
    <property type="match status" value="1"/>
</dbReference>
<dbReference type="InterPro" id="IPR001765">
    <property type="entry name" value="Carbonic_anhydrase"/>
</dbReference>
<dbReference type="CDD" id="cd03379">
    <property type="entry name" value="beta_CA_cladeD"/>
    <property type="match status" value="1"/>
</dbReference>
<accession>A0A9W6SZ52</accession>
<keyword evidence="5" id="KW-0456">Lyase</keyword>
<feature type="binding site" evidence="4">
    <location>
        <position position="88"/>
    </location>
    <ligand>
        <name>Zn(2+)</name>
        <dbReference type="ChEBI" id="CHEBI:29105"/>
    </ligand>
</feature>
<dbReference type="Pfam" id="PF00484">
    <property type="entry name" value="Pro_CA"/>
    <property type="match status" value="1"/>
</dbReference>
<evidence type="ECO:0000256" key="4">
    <source>
        <dbReference type="PIRSR" id="PIRSR601765-1"/>
    </source>
</evidence>
<feature type="binding site" evidence="4">
    <location>
        <position position="36"/>
    </location>
    <ligand>
        <name>Zn(2+)</name>
        <dbReference type="ChEBI" id="CHEBI:29105"/>
    </ligand>
</feature>
<dbReference type="GO" id="GO:0004089">
    <property type="term" value="F:carbonate dehydratase activity"/>
    <property type="evidence" value="ECO:0007669"/>
    <property type="project" value="UniProtKB-UniRule"/>
</dbReference>
<comment type="caution">
    <text evidence="6">The sequence shown here is derived from an EMBL/GenBank/DDBJ whole genome shotgun (WGS) entry which is preliminary data.</text>
</comment>
<dbReference type="AlphaFoldDB" id="A0A9W6SZ52"/>
<evidence type="ECO:0000313" key="6">
    <source>
        <dbReference type="EMBL" id="GME69381.1"/>
    </source>
</evidence>
<sequence length="168" mass="18777">MTVAKEFEKANEKYSSNFTKGDLALPPSRHVAVLTCMDARLDPARALGLEEGDSHVIRNAGGRATDGLRSLIISQKLLGTNEIVVIHHTDCGMLTFKDDELKQQIKDEFKDKEHKNLTADHIAFLPFSDLKQSVLDDVEFLKDSKYVNTDKISGYIYDVKTGKINPVI</sequence>
<organism evidence="6 7">
    <name type="scientific">Candida boidinii</name>
    <name type="common">Yeast</name>
    <dbReference type="NCBI Taxonomy" id="5477"/>
    <lineage>
        <taxon>Eukaryota</taxon>
        <taxon>Fungi</taxon>
        <taxon>Dikarya</taxon>
        <taxon>Ascomycota</taxon>
        <taxon>Saccharomycotina</taxon>
        <taxon>Pichiomycetes</taxon>
        <taxon>Pichiales</taxon>
        <taxon>Pichiaceae</taxon>
        <taxon>Ogataea</taxon>
        <taxon>Ogataea/Candida clade</taxon>
    </lineage>
</organism>
<feature type="binding site" evidence="4">
    <location>
        <position position="91"/>
    </location>
    <ligand>
        <name>Zn(2+)</name>
        <dbReference type="ChEBI" id="CHEBI:29105"/>
    </ligand>
</feature>
<dbReference type="PANTHER" id="PTHR43175">
    <property type="entry name" value="CARBONIC ANHYDRASE"/>
    <property type="match status" value="1"/>
</dbReference>
<dbReference type="InterPro" id="IPR036874">
    <property type="entry name" value="Carbonic_anhydrase_sf"/>
</dbReference>